<keyword evidence="1" id="KW-1133">Transmembrane helix</keyword>
<organism evidence="2 3">
    <name type="scientific">Thioclava pacifica DSM 10166</name>
    <dbReference type="NCBI Taxonomy" id="1353537"/>
    <lineage>
        <taxon>Bacteria</taxon>
        <taxon>Pseudomonadati</taxon>
        <taxon>Pseudomonadota</taxon>
        <taxon>Alphaproteobacteria</taxon>
        <taxon>Rhodobacterales</taxon>
        <taxon>Paracoccaceae</taxon>
        <taxon>Thioclava</taxon>
    </lineage>
</organism>
<reference evidence="2 3" key="1">
    <citation type="submission" date="2013-07" db="EMBL/GenBank/DDBJ databases">
        <title>Thioclava pacifica DSM 10166 Genome Sequencing.</title>
        <authorList>
            <person name="Lai Q."/>
            <person name="Shao Z."/>
        </authorList>
    </citation>
    <scope>NUCLEOTIDE SEQUENCE [LARGE SCALE GENOMIC DNA]</scope>
    <source>
        <strain evidence="2 3">DSM 10166</strain>
    </source>
</reference>
<dbReference type="OrthoDB" id="9965604at2"/>
<protein>
    <submittedName>
        <fullName evidence="2">Uncharacterized protein</fullName>
    </submittedName>
</protein>
<keyword evidence="3" id="KW-1185">Reference proteome</keyword>
<accession>A0A074J8H3</accession>
<dbReference type="STRING" id="1353537.TP2_10520"/>
<feature type="transmembrane region" description="Helical" evidence="1">
    <location>
        <begin position="74"/>
        <end position="94"/>
    </location>
</feature>
<comment type="caution">
    <text evidence="2">The sequence shown here is derived from an EMBL/GenBank/DDBJ whole genome shotgun (WGS) entry which is preliminary data.</text>
</comment>
<name>A0A074J8H3_9RHOB</name>
<evidence type="ECO:0000256" key="1">
    <source>
        <dbReference type="SAM" id="Phobius"/>
    </source>
</evidence>
<dbReference type="Proteomes" id="UP000027432">
    <property type="component" value="Unassembled WGS sequence"/>
</dbReference>
<evidence type="ECO:0000313" key="2">
    <source>
        <dbReference type="EMBL" id="KEO51903.1"/>
    </source>
</evidence>
<gene>
    <name evidence="2" type="ORF">TP2_10520</name>
</gene>
<feature type="transmembrane region" description="Helical" evidence="1">
    <location>
        <begin position="49"/>
        <end position="67"/>
    </location>
</feature>
<sequence length="141" mass="15520">MSGWNILFFAFLVAAVLLGALFIQFDAPLVGSAGTPCREAMSSGGDDDTIPFSLVLLLIPALIRLFRNGLWFNWLEWVVLILAATPFFAFLILIPDCATIPANIAARNVPFLLILLTLLCLFATALRLSGPDQCRMRPPRR</sequence>
<dbReference type="RefSeq" id="WP_038078294.1">
    <property type="nucleotide sequence ID" value="NZ_AUND01000034.1"/>
</dbReference>
<feature type="transmembrane region" description="Helical" evidence="1">
    <location>
        <begin position="109"/>
        <end position="128"/>
    </location>
</feature>
<keyword evidence="1" id="KW-0812">Transmembrane</keyword>
<proteinExistence type="predicted"/>
<dbReference type="AlphaFoldDB" id="A0A074J8H3"/>
<keyword evidence="1" id="KW-0472">Membrane</keyword>
<dbReference type="EMBL" id="AUND01000034">
    <property type="protein sequence ID" value="KEO51903.1"/>
    <property type="molecule type" value="Genomic_DNA"/>
</dbReference>
<evidence type="ECO:0000313" key="3">
    <source>
        <dbReference type="Proteomes" id="UP000027432"/>
    </source>
</evidence>